<dbReference type="InterPro" id="IPR012340">
    <property type="entry name" value="NA-bd_OB-fold"/>
</dbReference>
<evidence type="ECO:0000313" key="1">
    <source>
        <dbReference type="EMBL" id="KAI5072361.1"/>
    </source>
</evidence>
<accession>A0A9D4URE3</accession>
<evidence type="ECO:0000313" key="2">
    <source>
        <dbReference type="Proteomes" id="UP000886520"/>
    </source>
</evidence>
<keyword evidence="2" id="KW-1185">Reference proteome</keyword>
<dbReference type="Proteomes" id="UP000886520">
    <property type="component" value="Chromosome 12"/>
</dbReference>
<comment type="caution">
    <text evidence="1">The sequence shown here is derived from an EMBL/GenBank/DDBJ whole genome shotgun (WGS) entry which is preliminary data.</text>
</comment>
<proteinExistence type="predicted"/>
<sequence length="385" mass="42732">MRLCLESSGFLLSQTVVSLSGKSLAGLRQKMSTKILDSDVKKRVRCQILMVISSLSTGHIDAIVASEVKLHNLVKEIKDVLNNYGTHMINEAFNNKYFKVDIVDSHNSNTITIVIGASLINLFLNKMKVGKFVHIEGASVRQKNSKDGGSSSLSLYLDGSSVITTATSSGLKNYLGTIAFVIIKCDNIEVGTSSIRGELLVADGSDDNDRANLSFVNDRKEVCRNIVREIENGTTVMRSNRLRRELLQTYNKQTEDLGYGQEIFDVLQFTNINSVLVEPACKNFHSNKIQKTAESLYCVTCERFIEIVQIPKLQVKIRMSEKKTVHAQLTSSLVDDVLHLRKSFCSVSSKSVITAREILSLASRTKKFKVNLAGVIVAFTEQLKN</sequence>
<dbReference type="Gene3D" id="2.40.50.140">
    <property type="entry name" value="Nucleic acid-binding proteins"/>
    <property type="match status" value="1"/>
</dbReference>
<protein>
    <submittedName>
        <fullName evidence="1">Uncharacterized protein</fullName>
    </submittedName>
</protein>
<dbReference type="EMBL" id="JABFUD020000012">
    <property type="protein sequence ID" value="KAI5072361.1"/>
    <property type="molecule type" value="Genomic_DNA"/>
</dbReference>
<gene>
    <name evidence="1" type="ORF">GOP47_0012467</name>
</gene>
<name>A0A9D4URE3_ADICA</name>
<reference evidence="1" key="1">
    <citation type="submission" date="2021-01" db="EMBL/GenBank/DDBJ databases">
        <title>Adiantum capillus-veneris genome.</title>
        <authorList>
            <person name="Fang Y."/>
            <person name="Liao Q."/>
        </authorList>
    </citation>
    <scope>NUCLEOTIDE SEQUENCE</scope>
    <source>
        <strain evidence="1">H3</strain>
        <tissue evidence="1">Leaf</tissue>
    </source>
</reference>
<organism evidence="1 2">
    <name type="scientific">Adiantum capillus-veneris</name>
    <name type="common">Maidenhair fern</name>
    <dbReference type="NCBI Taxonomy" id="13818"/>
    <lineage>
        <taxon>Eukaryota</taxon>
        <taxon>Viridiplantae</taxon>
        <taxon>Streptophyta</taxon>
        <taxon>Embryophyta</taxon>
        <taxon>Tracheophyta</taxon>
        <taxon>Polypodiopsida</taxon>
        <taxon>Polypodiidae</taxon>
        <taxon>Polypodiales</taxon>
        <taxon>Pteridineae</taxon>
        <taxon>Pteridaceae</taxon>
        <taxon>Vittarioideae</taxon>
        <taxon>Adiantum</taxon>
    </lineage>
</organism>
<dbReference type="AlphaFoldDB" id="A0A9D4URE3"/>